<dbReference type="Proteomes" id="UP001221898">
    <property type="component" value="Unassembled WGS sequence"/>
</dbReference>
<evidence type="ECO:0000313" key="1">
    <source>
        <dbReference type="EMBL" id="KAJ8398753.1"/>
    </source>
</evidence>
<dbReference type="PANTHER" id="PTHR37984:SF5">
    <property type="entry name" value="PROTEIN NYNRIN-LIKE"/>
    <property type="match status" value="1"/>
</dbReference>
<name>A0AAD7SAB7_9TELE</name>
<gene>
    <name evidence="1" type="ORF">AAFF_G00419500</name>
</gene>
<reference evidence="1" key="1">
    <citation type="journal article" date="2023" name="Science">
        <title>Genome structures resolve the early diversification of teleost fishes.</title>
        <authorList>
            <person name="Parey E."/>
            <person name="Louis A."/>
            <person name="Montfort J."/>
            <person name="Bouchez O."/>
            <person name="Roques C."/>
            <person name="Iampietro C."/>
            <person name="Lluch J."/>
            <person name="Castinel A."/>
            <person name="Donnadieu C."/>
            <person name="Desvignes T."/>
            <person name="Floi Bucao C."/>
            <person name="Jouanno E."/>
            <person name="Wen M."/>
            <person name="Mejri S."/>
            <person name="Dirks R."/>
            <person name="Jansen H."/>
            <person name="Henkel C."/>
            <person name="Chen W.J."/>
            <person name="Zahm M."/>
            <person name="Cabau C."/>
            <person name="Klopp C."/>
            <person name="Thompson A.W."/>
            <person name="Robinson-Rechavi M."/>
            <person name="Braasch I."/>
            <person name="Lecointre G."/>
            <person name="Bobe J."/>
            <person name="Postlethwait J.H."/>
            <person name="Berthelot C."/>
            <person name="Roest Crollius H."/>
            <person name="Guiguen Y."/>
        </authorList>
    </citation>
    <scope>NUCLEOTIDE SEQUENCE</scope>
    <source>
        <strain evidence="1">NC1722</strain>
    </source>
</reference>
<accession>A0AAD7SAB7</accession>
<protein>
    <submittedName>
        <fullName evidence="1">Uncharacterized protein</fullName>
    </submittedName>
</protein>
<dbReference type="PANTHER" id="PTHR37984">
    <property type="entry name" value="PROTEIN CBG26694"/>
    <property type="match status" value="1"/>
</dbReference>
<organism evidence="1 2">
    <name type="scientific">Aldrovandia affinis</name>
    <dbReference type="NCBI Taxonomy" id="143900"/>
    <lineage>
        <taxon>Eukaryota</taxon>
        <taxon>Metazoa</taxon>
        <taxon>Chordata</taxon>
        <taxon>Craniata</taxon>
        <taxon>Vertebrata</taxon>
        <taxon>Euteleostomi</taxon>
        <taxon>Actinopterygii</taxon>
        <taxon>Neopterygii</taxon>
        <taxon>Teleostei</taxon>
        <taxon>Notacanthiformes</taxon>
        <taxon>Halosauridae</taxon>
        <taxon>Aldrovandia</taxon>
    </lineage>
</organism>
<dbReference type="AlphaFoldDB" id="A0AAD7SAB7"/>
<comment type="caution">
    <text evidence="1">The sequence shown here is derived from an EMBL/GenBank/DDBJ whole genome shotgun (WGS) entry which is preliminary data.</text>
</comment>
<proteinExistence type="predicted"/>
<dbReference type="EMBL" id="JAINUG010000088">
    <property type="protein sequence ID" value="KAJ8398753.1"/>
    <property type="molecule type" value="Genomic_DNA"/>
</dbReference>
<keyword evidence="2" id="KW-1185">Reference proteome</keyword>
<evidence type="ECO:0000313" key="2">
    <source>
        <dbReference type="Proteomes" id="UP001221898"/>
    </source>
</evidence>
<dbReference type="InterPro" id="IPR050951">
    <property type="entry name" value="Retrovirus_Pol_polyprotein"/>
</dbReference>
<sequence length="126" mass="14182">MDMQMVIRYNHEGWLKHVPYQLKGYSAARAALSAEDGLLLYGDRIAIPTSLREEVLEQIHRGHQGLTKSREHAKMTTPVAATGVSPAQLMTGRLIRTTLPMLERKLSSQHIDHKAVEVKDKQAKKT</sequence>